<evidence type="ECO:0000259" key="1">
    <source>
        <dbReference type="Pfam" id="PF20703"/>
    </source>
</evidence>
<dbReference type="InterPro" id="IPR015943">
    <property type="entry name" value="WD40/YVTN_repeat-like_dom_sf"/>
</dbReference>
<dbReference type="EMBL" id="JBHSBB010000001">
    <property type="protein sequence ID" value="MFC4030044.1"/>
    <property type="molecule type" value="Genomic_DNA"/>
</dbReference>
<dbReference type="SUPFAM" id="SSF52540">
    <property type="entry name" value="P-loop containing nucleoside triphosphate hydrolases"/>
    <property type="match status" value="1"/>
</dbReference>
<feature type="domain" description="Novel STAND NTPase 1" evidence="1">
    <location>
        <begin position="220"/>
        <end position="617"/>
    </location>
</feature>
<dbReference type="RefSeq" id="WP_386424879.1">
    <property type="nucleotide sequence ID" value="NZ_JBHSBB010000001.1"/>
</dbReference>
<evidence type="ECO:0000313" key="2">
    <source>
        <dbReference type="EMBL" id="MFC4030044.1"/>
    </source>
</evidence>
<reference evidence="3" key="1">
    <citation type="journal article" date="2019" name="Int. J. Syst. Evol. Microbiol.">
        <title>The Global Catalogue of Microorganisms (GCM) 10K type strain sequencing project: providing services to taxonomists for standard genome sequencing and annotation.</title>
        <authorList>
            <consortium name="The Broad Institute Genomics Platform"/>
            <consortium name="The Broad Institute Genome Sequencing Center for Infectious Disease"/>
            <person name="Wu L."/>
            <person name="Ma J."/>
        </authorList>
    </citation>
    <scope>NUCLEOTIDE SEQUENCE [LARGE SCALE GENOMIC DNA]</scope>
    <source>
        <strain evidence="3">CGMCC 4.7237</strain>
    </source>
</reference>
<name>A0ABV8HIG2_9ACTN</name>
<accession>A0ABV8HIG2</accession>
<organism evidence="2 3">
    <name type="scientific">Streptomyces polygonati</name>
    <dbReference type="NCBI Taxonomy" id="1617087"/>
    <lineage>
        <taxon>Bacteria</taxon>
        <taxon>Bacillati</taxon>
        <taxon>Actinomycetota</taxon>
        <taxon>Actinomycetes</taxon>
        <taxon>Kitasatosporales</taxon>
        <taxon>Streptomycetaceae</taxon>
        <taxon>Streptomyces</taxon>
    </lineage>
</organism>
<dbReference type="Proteomes" id="UP001595765">
    <property type="component" value="Unassembled WGS sequence"/>
</dbReference>
<dbReference type="InterPro" id="IPR027417">
    <property type="entry name" value="P-loop_NTPase"/>
</dbReference>
<dbReference type="Gene3D" id="2.130.10.10">
    <property type="entry name" value="YVTN repeat-like/Quinoprotein amine dehydrogenase"/>
    <property type="match status" value="1"/>
</dbReference>
<dbReference type="Pfam" id="PF13365">
    <property type="entry name" value="Trypsin_2"/>
    <property type="match status" value="1"/>
</dbReference>
<sequence length="1168" mass="124274">MRSMGVPDAAPSDASVVRVLDRDRRPTGAGFLTGERDVVTCAHVVAAALGLAEDTVEQSPDRLWLDFPLAAPGRPVEARIVAWVPTRADRTGDIAVLRLLTAPPAGAPEARLVENGAAAELRVRTFGFPDGYDDGTFSTGVLRGRQATGWFQYDTDPTSQYEVKRGFSGAPVWDLDLGGVVGMVVGTDSHPDRRSAYLIPTETLCDTWPALRNAALARGPFRALNAFQENDAELFHGRDDAARRIVDRIAVGSGITLVGPSGSGKSSLLHAGVLPRLRAREDIAVAALRPGKAALEALALALLPLLEPGTTEVARLAAQPGLTLLLREGGMSAVVERTLAVQGKHRLLLIVDQFEEALVGSAEADLDAFAAALGRCLAPGSRLQVVLALRADFFTAALSHAGVAPLIDDSRVFPLSPMSADEVRAAVEGPLAGLAVRYEQGLVNRLLSDLGPDPTRLPLLQFTLTELWECQKITNGIISHAHYDSLGGVARTLANHAERVWSSLREEDRPHARSLLVQLVHPGGPDTSPTRRSVPRTDLTPEQWRVAQRLMTTRLLVPAEDHRSGDTPVESVELAHETLLVQWGRLRDFVSADAGFRSWQEDLRRRIGRWDTDGRDTGRLLRGSDLREARNWRGARPDELSPAERVFIDTSAAGARRRLLVVTAITAAVALIAATGTFVWRYEAETRSSTESRSTAADVLVQQSRDAQASTAQGGPYDALLLAMRAFRTRDTDGTRKLLAENYARYGFADLIAPFYPSDTGTASLTGIPTPSVSADGRVVVSRTATGEVVVWRLGRGPLPPQHTGRHDDITAVSPDGSLIAVTNSTQLTGNKPAGPGGPPVVLYDVGSRRVVRQLAPPAEGDPLPTLPTGVLDLPDLGTLPPDYPRTTQYAALAYDPTGKRIAAATGIFGSGGRLIVWNAASGRIEKILPGPDTSVSQLAFTADGQGLLAVGNDLSGGLIGGTLSSLLTTWDLTKPPAKGHVLFRLPWENSEELMDLSPDGGTLALVENSIDGTRSNVAVALYRMPGGEPIGRPRPWRGITSVAGVTVTDNGGRVVVYDIPGQILDTTQPPGSPVLELPGRWQRIDTFGLGGGTTVLMADLGLSLLVRADGGGDPLRRVPAATGSATPPPAGAPKEWMAALCRILGDPTLPTAVEQKMPPGSYRGPLC</sequence>
<dbReference type="Gene3D" id="2.40.10.120">
    <property type="match status" value="1"/>
</dbReference>
<dbReference type="InterPro" id="IPR009003">
    <property type="entry name" value="Peptidase_S1_PA"/>
</dbReference>
<keyword evidence="3" id="KW-1185">Reference proteome</keyword>
<gene>
    <name evidence="2" type="ORF">ACFO3J_01005</name>
</gene>
<dbReference type="PANTHER" id="PTHR43019:SF23">
    <property type="entry name" value="PROTEASE DO-LIKE 5, CHLOROPLASTIC"/>
    <property type="match status" value="1"/>
</dbReference>
<evidence type="ECO:0000313" key="3">
    <source>
        <dbReference type="Proteomes" id="UP001595765"/>
    </source>
</evidence>
<dbReference type="Pfam" id="PF20703">
    <property type="entry name" value="nSTAND1"/>
    <property type="match status" value="1"/>
</dbReference>
<proteinExistence type="predicted"/>
<dbReference type="SUPFAM" id="SSF50494">
    <property type="entry name" value="Trypsin-like serine proteases"/>
    <property type="match status" value="1"/>
</dbReference>
<dbReference type="SUPFAM" id="SSF50969">
    <property type="entry name" value="YVTN repeat-like/Quinoprotein amine dehydrogenase"/>
    <property type="match status" value="1"/>
</dbReference>
<protein>
    <submittedName>
        <fullName evidence="2">Trypsin-like peptidase domain-containing protein</fullName>
    </submittedName>
</protein>
<dbReference type="InterPro" id="IPR049052">
    <property type="entry name" value="nSTAND1"/>
</dbReference>
<dbReference type="InterPro" id="IPR011044">
    <property type="entry name" value="Quino_amine_DH_bsu"/>
</dbReference>
<comment type="caution">
    <text evidence="2">The sequence shown here is derived from an EMBL/GenBank/DDBJ whole genome shotgun (WGS) entry which is preliminary data.</text>
</comment>
<dbReference type="PANTHER" id="PTHR43019">
    <property type="entry name" value="SERINE ENDOPROTEASE DEGS"/>
    <property type="match status" value="1"/>
</dbReference>